<evidence type="ECO:0000256" key="3">
    <source>
        <dbReference type="ARBA" id="ARBA00022692"/>
    </source>
</evidence>
<feature type="transmembrane region" description="Helical" evidence="7">
    <location>
        <begin position="136"/>
        <end position="155"/>
    </location>
</feature>
<feature type="transmembrane region" description="Helical" evidence="7">
    <location>
        <begin position="293"/>
        <end position="318"/>
    </location>
</feature>
<dbReference type="GO" id="GO:0016020">
    <property type="term" value="C:membrane"/>
    <property type="evidence" value="ECO:0007669"/>
    <property type="project" value="UniProtKB-SubCell"/>
</dbReference>
<dbReference type="HOGENOM" id="CLU_001265_0_5_1"/>
<evidence type="ECO:0000256" key="1">
    <source>
        <dbReference type="ARBA" id="ARBA00004141"/>
    </source>
</evidence>
<dbReference type="GO" id="GO:0022857">
    <property type="term" value="F:transmembrane transporter activity"/>
    <property type="evidence" value="ECO:0007669"/>
    <property type="project" value="InterPro"/>
</dbReference>
<evidence type="ECO:0000256" key="6">
    <source>
        <dbReference type="SAM" id="MobiDB-lite"/>
    </source>
</evidence>
<dbReference type="Gene3D" id="1.20.1250.20">
    <property type="entry name" value="MFS general substrate transporter like domains"/>
    <property type="match status" value="2"/>
</dbReference>
<dbReference type="EMBL" id="AMGV01000007">
    <property type="protein sequence ID" value="KEF55550.1"/>
    <property type="molecule type" value="Genomic_DNA"/>
</dbReference>
<evidence type="ECO:0000256" key="7">
    <source>
        <dbReference type="SAM" id="Phobius"/>
    </source>
</evidence>
<proteinExistence type="predicted"/>
<gene>
    <name evidence="9" type="ORF">A1O9_08300</name>
</gene>
<feature type="transmembrane region" description="Helical" evidence="7">
    <location>
        <begin position="193"/>
        <end position="213"/>
    </location>
</feature>
<dbReference type="RefSeq" id="XP_013258140.1">
    <property type="nucleotide sequence ID" value="XM_013402686.1"/>
</dbReference>
<dbReference type="InterPro" id="IPR020846">
    <property type="entry name" value="MFS_dom"/>
</dbReference>
<dbReference type="InterPro" id="IPR036259">
    <property type="entry name" value="MFS_trans_sf"/>
</dbReference>
<feature type="transmembrane region" description="Helical" evidence="7">
    <location>
        <begin position="387"/>
        <end position="408"/>
    </location>
</feature>
<keyword evidence="10" id="KW-1185">Reference proteome</keyword>
<comment type="subcellular location">
    <subcellularLocation>
        <location evidence="1">Membrane</location>
        <topology evidence="1">Multi-pass membrane protein</topology>
    </subcellularLocation>
</comment>
<feature type="transmembrane region" description="Helical" evidence="7">
    <location>
        <begin position="225"/>
        <end position="245"/>
    </location>
</feature>
<dbReference type="PANTHER" id="PTHR43791:SF74">
    <property type="entry name" value="TRANSPORTER, PUTATIVE (AFU_ORTHOLOGUE AFUA_1G17530)-RELATED"/>
    <property type="match status" value="1"/>
</dbReference>
<keyword evidence="4 7" id="KW-1133">Transmembrane helix</keyword>
<evidence type="ECO:0000256" key="4">
    <source>
        <dbReference type="ARBA" id="ARBA00022989"/>
    </source>
</evidence>
<feature type="domain" description="Major facilitator superfamily (MFS) profile" evidence="8">
    <location>
        <begin position="65"/>
        <end position="479"/>
    </location>
</feature>
<keyword evidence="5 7" id="KW-0472">Membrane</keyword>
<dbReference type="VEuPathDB" id="FungiDB:A1O9_08300"/>
<dbReference type="SUPFAM" id="SSF103473">
    <property type="entry name" value="MFS general substrate transporter"/>
    <property type="match status" value="1"/>
</dbReference>
<dbReference type="OrthoDB" id="6730379at2759"/>
<dbReference type="PANTHER" id="PTHR43791">
    <property type="entry name" value="PERMEASE-RELATED"/>
    <property type="match status" value="1"/>
</dbReference>
<feature type="transmembrane region" description="Helical" evidence="7">
    <location>
        <begin position="420"/>
        <end position="441"/>
    </location>
</feature>
<dbReference type="AlphaFoldDB" id="A0A072PJ36"/>
<dbReference type="Pfam" id="PF07690">
    <property type="entry name" value="MFS_1"/>
    <property type="match status" value="1"/>
</dbReference>
<dbReference type="PROSITE" id="PS50850">
    <property type="entry name" value="MFS"/>
    <property type="match status" value="1"/>
</dbReference>
<dbReference type="Proteomes" id="UP000027920">
    <property type="component" value="Unassembled WGS sequence"/>
</dbReference>
<evidence type="ECO:0000256" key="5">
    <source>
        <dbReference type="ARBA" id="ARBA00023136"/>
    </source>
</evidence>
<protein>
    <recommendedName>
        <fullName evidence="8">Major facilitator superfamily (MFS) profile domain-containing protein</fullName>
    </recommendedName>
</protein>
<evidence type="ECO:0000259" key="8">
    <source>
        <dbReference type="PROSITE" id="PS50850"/>
    </source>
</evidence>
<feature type="transmembrane region" description="Helical" evidence="7">
    <location>
        <begin position="361"/>
        <end position="381"/>
    </location>
</feature>
<dbReference type="GeneID" id="25283213"/>
<evidence type="ECO:0000313" key="10">
    <source>
        <dbReference type="Proteomes" id="UP000027920"/>
    </source>
</evidence>
<feature type="transmembrane region" description="Helical" evidence="7">
    <location>
        <begin position="161"/>
        <end position="181"/>
    </location>
</feature>
<feature type="transmembrane region" description="Helical" evidence="7">
    <location>
        <begin position="330"/>
        <end position="349"/>
    </location>
</feature>
<evidence type="ECO:0000256" key="2">
    <source>
        <dbReference type="ARBA" id="ARBA00022448"/>
    </source>
</evidence>
<name>A0A072PJ36_9EURO</name>
<evidence type="ECO:0000313" key="9">
    <source>
        <dbReference type="EMBL" id="KEF55550.1"/>
    </source>
</evidence>
<organism evidence="9 10">
    <name type="scientific">Exophiala aquamarina CBS 119918</name>
    <dbReference type="NCBI Taxonomy" id="1182545"/>
    <lineage>
        <taxon>Eukaryota</taxon>
        <taxon>Fungi</taxon>
        <taxon>Dikarya</taxon>
        <taxon>Ascomycota</taxon>
        <taxon>Pezizomycotina</taxon>
        <taxon>Eurotiomycetes</taxon>
        <taxon>Chaetothyriomycetidae</taxon>
        <taxon>Chaetothyriales</taxon>
        <taxon>Herpotrichiellaceae</taxon>
        <taxon>Exophiala</taxon>
    </lineage>
</organism>
<comment type="caution">
    <text evidence="9">The sequence shown here is derived from an EMBL/GenBank/DDBJ whole genome shotgun (WGS) entry which is preliminary data.</text>
</comment>
<keyword evidence="3 7" id="KW-0812">Transmembrane</keyword>
<feature type="region of interest" description="Disordered" evidence="6">
    <location>
        <begin position="1"/>
        <end position="23"/>
    </location>
</feature>
<reference evidence="9 10" key="1">
    <citation type="submission" date="2013-03" db="EMBL/GenBank/DDBJ databases">
        <title>The Genome Sequence of Exophiala aquamarina CBS 119918.</title>
        <authorList>
            <consortium name="The Broad Institute Genomics Platform"/>
            <person name="Cuomo C."/>
            <person name="de Hoog S."/>
            <person name="Gorbushina A."/>
            <person name="Walker B."/>
            <person name="Young S.K."/>
            <person name="Zeng Q."/>
            <person name="Gargeya S."/>
            <person name="Fitzgerald M."/>
            <person name="Haas B."/>
            <person name="Abouelleil A."/>
            <person name="Allen A.W."/>
            <person name="Alvarado L."/>
            <person name="Arachchi H.M."/>
            <person name="Berlin A.M."/>
            <person name="Chapman S.B."/>
            <person name="Gainer-Dewar J."/>
            <person name="Goldberg J."/>
            <person name="Griggs A."/>
            <person name="Gujja S."/>
            <person name="Hansen M."/>
            <person name="Howarth C."/>
            <person name="Imamovic A."/>
            <person name="Ireland A."/>
            <person name="Larimer J."/>
            <person name="McCowan C."/>
            <person name="Murphy C."/>
            <person name="Pearson M."/>
            <person name="Poon T.W."/>
            <person name="Priest M."/>
            <person name="Roberts A."/>
            <person name="Saif S."/>
            <person name="Shea T."/>
            <person name="Sisk P."/>
            <person name="Sykes S."/>
            <person name="Wortman J."/>
            <person name="Nusbaum C."/>
            <person name="Birren B."/>
        </authorList>
    </citation>
    <scope>NUCLEOTIDE SEQUENCE [LARGE SCALE GENOMIC DNA]</scope>
    <source>
        <strain evidence="9 10">CBS 119918</strain>
    </source>
</reference>
<dbReference type="InterPro" id="IPR011701">
    <property type="entry name" value="MFS"/>
</dbReference>
<keyword evidence="2" id="KW-0813">Transport</keyword>
<accession>A0A072PJ36</accession>
<feature type="transmembrane region" description="Helical" evidence="7">
    <location>
        <begin position="104"/>
        <end position="124"/>
    </location>
</feature>
<feature type="transmembrane region" description="Helical" evidence="7">
    <location>
        <begin position="453"/>
        <end position="472"/>
    </location>
</feature>
<sequence length="512" mass="57110">MDDKGPPEHSEHPHQDGYTDENEKGATIDNVHMDDGMKVFATYSRERTWDASEEKALLRKIDWKVMPLLFSTYALQFYDKAMLSQAAIFGLIKDLELTGNRYSFSSSIFYLGYAAGTFPAMLLMQRFPVQRVAATIILLWGICLCCTVVCHDYRTLYTQRFFLGFLEGGVSPMAMVIVSNYYTKSEQGFRQGIWNSSAGWIAMFSPLINYGLGHITGGSLATWCYMYLFAGSLTCLYSLLVLFFLRSDPVNAKGLTERERYIAVARLQSNNAGVRNTHIKWVQIREAALDVRFWLVFAVAFLSMMTNGPASTFVPLIINGMGYSRLHSLLLLMPLGFAAGTLPLLSAYLSSKFAHRKWRTWVASIAGIPTVVAAVMCWRLPDSATGARLFAIYLLGGFTSTYAVMIGLQTSNTAGYTKKSVTAAGFFLGYCMGNFTGPLLFKPQDAPNYNPGFLAITITTIVVAVLPIVYRFQCLYENKKRDAAGIREAYDHAYEDDCTDVKVSCSQDVKLV</sequence>